<dbReference type="SUPFAM" id="SSF54523">
    <property type="entry name" value="Pili subunits"/>
    <property type="match status" value="1"/>
</dbReference>
<evidence type="ECO:0000256" key="1">
    <source>
        <dbReference type="ARBA" id="ARBA00022481"/>
    </source>
</evidence>
<dbReference type="GO" id="GO:0015628">
    <property type="term" value="P:protein secretion by the type II secretion system"/>
    <property type="evidence" value="ECO:0007669"/>
    <property type="project" value="InterPro"/>
</dbReference>
<dbReference type="InterPro" id="IPR000983">
    <property type="entry name" value="Bac_GSPG_pilin"/>
</dbReference>
<keyword evidence="3" id="KW-1185">Reference proteome</keyword>
<proteinExistence type="predicted"/>
<dbReference type="OrthoDB" id="5349145at2"/>
<dbReference type="Proteomes" id="UP000233350">
    <property type="component" value="Unassembled WGS sequence"/>
</dbReference>
<gene>
    <name evidence="2" type="ORF">BCM31_00225</name>
</gene>
<dbReference type="InterPro" id="IPR012902">
    <property type="entry name" value="N_methyl_site"/>
</dbReference>
<dbReference type="RefSeq" id="WP_040498400.1">
    <property type="nucleotide sequence ID" value="NZ_CABKOI010000021.1"/>
</dbReference>
<dbReference type="AlphaFoldDB" id="A0A2N3PHV9"/>
<accession>A0A2N3PHV9</accession>
<dbReference type="InterPro" id="IPR045584">
    <property type="entry name" value="Pilin-like"/>
</dbReference>
<name>A0A2N3PHV9_9HELI</name>
<comment type="caution">
    <text evidence="2">The sequence shown here is derived from an EMBL/GenBank/DDBJ whole genome shotgun (WGS) entry which is preliminary data.</text>
</comment>
<dbReference type="STRING" id="556267.HWAG_00335"/>
<dbReference type="EMBL" id="MBPK01000044">
    <property type="protein sequence ID" value="PKT80165.1"/>
    <property type="molecule type" value="Genomic_DNA"/>
</dbReference>
<dbReference type="GO" id="GO:0015627">
    <property type="term" value="C:type II protein secretion system complex"/>
    <property type="evidence" value="ECO:0007669"/>
    <property type="project" value="InterPro"/>
</dbReference>
<sequence>MRNKKAFTMLELVFILVILGILAAVAIPKISASRDDAKLVALKSDINTLKTAFPAYFLAQGQGTFTTAITLSSANWNLGDYALTSKLQDSNQNPCISAKLLDANSTLATTPQSVQFLEFSTQTTGNANGDTCAKLIESIGLNSTLKIPLLSNSIVF</sequence>
<dbReference type="GeneID" id="97289356"/>
<dbReference type="Gene3D" id="3.30.700.10">
    <property type="entry name" value="Glycoprotein, Type 4 Pilin"/>
    <property type="match status" value="1"/>
</dbReference>
<evidence type="ECO:0000313" key="2">
    <source>
        <dbReference type="EMBL" id="PKT80165.1"/>
    </source>
</evidence>
<evidence type="ECO:0000313" key="3">
    <source>
        <dbReference type="Proteomes" id="UP000233350"/>
    </source>
</evidence>
<protein>
    <recommendedName>
        <fullName evidence="4">Prepilin-type N-terminal cleavage/methylation domain-containing protein</fullName>
    </recommendedName>
</protein>
<dbReference type="PRINTS" id="PR00813">
    <property type="entry name" value="BCTERIALGSPG"/>
</dbReference>
<evidence type="ECO:0008006" key="4">
    <source>
        <dbReference type="Google" id="ProtNLM"/>
    </source>
</evidence>
<reference evidence="2 3" key="1">
    <citation type="submission" date="2016-07" db="EMBL/GenBank/DDBJ databases">
        <title>Detection of Helicobacter winghamensis from caecal content of red fox (Vulpes vulpes).</title>
        <authorList>
            <person name="Zanoni R.G."/>
            <person name="Florio D."/>
            <person name="Caffara M."/>
            <person name="Renzi M."/>
            <person name="Parisi A."/>
            <person name="Pasquali F."/>
            <person name="Manfreda G."/>
        </authorList>
    </citation>
    <scope>NUCLEOTIDE SEQUENCE [LARGE SCALE GENOMIC DNA]</scope>
    <source>
        <strain evidence="2 3">295_13</strain>
    </source>
</reference>
<dbReference type="Pfam" id="PF07963">
    <property type="entry name" value="N_methyl"/>
    <property type="match status" value="1"/>
</dbReference>
<keyword evidence="1" id="KW-0488">Methylation</keyword>
<organism evidence="2 3">
    <name type="scientific">Helicobacter winghamensis</name>
    <dbReference type="NCBI Taxonomy" id="157268"/>
    <lineage>
        <taxon>Bacteria</taxon>
        <taxon>Pseudomonadati</taxon>
        <taxon>Campylobacterota</taxon>
        <taxon>Epsilonproteobacteria</taxon>
        <taxon>Campylobacterales</taxon>
        <taxon>Helicobacteraceae</taxon>
        <taxon>Helicobacter</taxon>
    </lineage>
</organism>